<evidence type="ECO:0000313" key="2">
    <source>
        <dbReference type="WBParaSite" id="JU765_v2.g8480.t1"/>
    </source>
</evidence>
<evidence type="ECO:0000313" key="1">
    <source>
        <dbReference type="Proteomes" id="UP000887576"/>
    </source>
</evidence>
<organism evidence="1 2">
    <name type="scientific">Panagrolaimus sp. JU765</name>
    <dbReference type="NCBI Taxonomy" id="591449"/>
    <lineage>
        <taxon>Eukaryota</taxon>
        <taxon>Metazoa</taxon>
        <taxon>Ecdysozoa</taxon>
        <taxon>Nematoda</taxon>
        <taxon>Chromadorea</taxon>
        <taxon>Rhabditida</taxon>
        <taxon>Tylenchina</taxon>
        <taxon>Panagrolaimomorpha</taxon>
        <taxon>Panagrolaimoidea</taxon>
        <taxon>Panagrolaimidae</taxon>
        <taxon>Panagrolaimus</taxon>
    </lineage>
</organism>
<reference evidence="2" key="1">
    <citation type="submission" date="2022-11" db="UniProtKB">
        <authorList>
            <consortium name="WormBaseParasite"/>
        </authorList>
    </citation>
    <scope>IDENTIFICATION</scope>
</reference>
<sequence length="142" mass="15536">MFNGKGRLTTFARKSATSSSFSTSMSSGAVRKTIRPPNPTPLRAAKPPVSWRSDADSGSINVYGIFKDSTVKKPKSTPKKLMKSNFVDGDDDNDPKFAIPKKTFERVVKGIFMQVMDGTEVSHLSSQAIIVLHVSFFFSVGE</sequence>
<dbReference type="Proteomes" id="UP000887576">
    <property type="component" value="Unplaced"/>
</dbReference>
<proteinExistence type="predicted"/>
<dbReference type="WBParaSite" id="JU765_v2.g8480.t1">
    <property type="protein sequence ID" value="JU765_v2.g8480.t1"/>
    <property type="gene ID" value="JU765_v2.g8480"/>
</dbReference>
<accession>A0AC34RN53</accession>
<name>A0AC34RN53_9BILA</name>
<protein>
    <submittedName>
        <fullName evidence="2">Uncharacterized protein</fullName>
    </submittedName>
</protein>